<dbReference type="EMBL" id="LHPF02000013">
    <property type="protein sequence ID" value="PSC71772.1"/>
    <property type="molecule type" value="Genomic_DNA"/>
</dbReference>
<feature type="transmembrane region" description="Helical" evidence="2">
    <location>
        <begin position="2108"/>
        <end position="2128"/>
    </location>
</feature>
<feature type="region of interest" description="Disordered" evidence="1">
    <location>
        <begin position="1910"/>
        <end position="2014"/>
    </location>
</feature>
<evidence type="ECO:0000313" key="6">
    <source>
        <dbReference type="Proteomes" id="UP000239649"/>
    </source>
</evidence>
<dbReference type="PANTHER" id="PTHR48125:SF10">
    <property type="entry name" value="OS12G0136300 PROTEIN"/>
    <property type="match status" value="1"/>
</dbReference>
<keyword evidence="6" id="KW-1185">Reference proteome</keyword>
<feature type="transmembrane region" description="Helical" evidence="2">
    <location>
        <begin position="1839"/>
        <end position="1857"/>
    </location>
</feature>
<evidence type="ECO:0000259" key="4">
    <source>
        <dbReference type="PROSITE" id="PS51820"/>
    </source>
</evidence>
<feature type="compositionally biased region" description="Pro residues" evidence="1">
    <location>
        <begin position="1499"/>
        <end position="1522"/>
    </location>
</feature>
<evidence type="ECO:0000256" key="2">
    <source>
        <dbReference type="SAM" id="Phobius"/>
    </source>
</evidence>
<dbReference type="Gene3D" id="3.90.182.10">
    <property type="entry name" value="Toxin - Anthrax Protective Antigen,domain 1"/>
    <property type="match status" value="1"/>
</dbReference>
<evidence type="ECO:0000256" key="1">
    <source>
        <dbReference type="SAM" id="MobiDB-lite"/>
    </source>
</evidence>
<dbReference type="SUPFAM" id="SSF56988">
    <property type="entry name" value="Anthrax protective antigen"/>
    <property type="match status" value="2"/>
</dbReference>
<evidence type="ECO:0000313" key="5">
    <source>
        <dbReference type="EMBL" id="PSC71772.1"/>
    </source>
</evidence>
<feature type="domain" description="PA14" evidence="4">
    <location>
        <begin position="1092"/>
        <end position="1242"/>
    </location>
</feature>
<organism evidence="5 6">
    <name type="scientific">Micractinium conductrix</name>
    <dbReference type="NCBI Taxonomy" id="554055"/>
    <lineage>
        <taxon>Eukaryota</taxon>
        <taxon>Viridiplantae</taxon>
        <taxon>Chlorophyta</taxon>
        <taxon>core chlorophytes</taxon>
        <taxon>Trebouxiophyceae</taxon>
        <taxon>Chlorellales</taxon>
        <taxon>Chlorellaceae</taxon>
        <taxon>Chlorella clade</taxon>
        <taxon>Micractinium</taxon>
    </lineage>
</organism>
<keyword evidence="3" id="KW-0732">Signal</keyword>
<feature type="transmembrane region" description="Helical" evidence="2">
    <location>
        <begin position="2199"/>
        <end position="2224"/>
    </location>
</feature>
<dbReference type="InterPro" id="IPR037524">
    <property type="entry name" value="PA14/GLEYA"/>
</dbReference>
<feature type="signal peptide" evidence="3">
    <location>
        <begin position="1"/>
        <end position="18"/>
    </location>
</feature>
<proteinExistence type="predicted"/>
<keyword evidence="2" id="KW-0472">Membrane</keyword>
<feature type="compositionally biased region" description="Pro residues" evidence="1">
    <location>
        <begin position="336"/>
        <end position="345"/>
    </location>
</feature>
<dbReference type="Proteomes" id="UP000239649">
    <property type="component" value="Unassembled WGS sequence"/>
</dbReference>
<reference evidence="5 6" key="1">
    <citation type="journal article" date="2018" name="Plant J.">
        <title>Genome sequences of Chlorella sorokiniana UTEX 1602 and Micractinium conductrix SAG 241.80: implications to maltose excretion by a green alga.</title>
        <authorList>
            <person name="Arriola M.B."/>
            <person name="Velmurugan N."/>
            <person name="Zhang Y."/>
            <person name="Plunkett M.H."/>
            <person name="Hondzo H."/>
            <person name="Barney B.M."/>
        </authorList>
    </citation>
    <scope>NUCLEOTIDE SEQUENCE [LARGE SCALE GENOMIC DNA]</scope>
    <source>
        <strain evidence="5 6">SAG 241.80</strain>
    </source>
</reference>
<accession>A0A2P6VCF4</accession>
<comment type="caution">
    <text evidence="5">The sequence shown here is derived from an EMBL/GenBank/DDBJ whole genome shotgun (WGS) entry which is preliminary data.</text>
</comment>
<feature type="compositionally biased region" description="Low complexity" evidence="1">
    <location>
        <begin position="1994"/>
        <end position="2003"/>
    </location>
</feature>
<sequence length="2358" mass="246244">MLPAVMLLLLAASQGVLAKLDGAWIDAAVPARMFTTKEGPSGTAECACAPDPLLPNPACILCRCPTGASQAVAADLKKHGKPDPSVARCGLPRGSPRTRILYSTGVKATCRCGPDPFLKNPAWRMCHCPPPDPIPTLKTYSAWPAPKEASPSLKYWLRCEGRYALCSMANCTMDFPGAKASKIPLAACGCIIATASNGLGANSQVDPTYILSKPLADTTERKCPDGAASRGCRRPNCSPICRAITDNTIYGGEYDYVSTFKNSPSLGGFNKLCIKPGVFAQCMTAACYNKPAFDGSPITCYCPVYKAPKYLLGSPLGIKPSSIAQAVPGATGSSPQPEPPPPPLPESSGAAGSPATVPPAALLVPVLLSAAPGGGGVAINASSGAVVDAGGLNIIRCLRYAAGFNASSGLYAPPGDGAGPPPQPVALPPGSRPPLNLTRCISRITVVATRGPTLTVQVRVAALAGALPPGTLQVSAGAVESVGLPTVRGAFQIFEAVVRLSAPNTPCNISVPAGALSDAVGEPTAASNMLVAVWDQQGPQPVIKQLGKYATTEQPRFPLFIDFGERVLTTNPLRLFQTTGIGRLDVIYDLLLGRIYLVASVATPLNVTTVTVTVPANVTTDVMDQPNSAASFTLVYLPTTNASTGAGSALNAIFATSTSTFIVGTVVASVAAPNFVVPTGNNLGAMGSRAQATFLISQLALPSMPMNYRKNAAKLSYISFDFPLPTIDGGGGGGGRRRKGSGSADDGDVALGDLDLEGLDEEIRMLLERLLQEGLPFPPRPLGVLLLPGGGVVQFLVPLDGNGAGRVLQGPPGPTPAPVPLSKRFQRGTNSGYFLLEGDSLRLFYNGMILPPINLTGLWDLASPGGAGRRRLVQQGDDPALTIASIDCDGVMVVVVMDSSNSFDCDLRVPVSANCWAPVRGAEPASLVSVSRNGAWFFVDVSGQYLVQYSQPRGSNNLVMGRWAMPSNACTDVAVAGDLLVAAVCPGNGVHLLDAAPGSQGAFRPAPGVAACSLAFDSEGFLWLALYSGACSGVGYLRPSSLDRSTGIQTRSVLVARMSPVEASGDACDLLDAGDHSTAHQVAVYCFKRKAKDFKMLSLRGKALPDFTTLEPTRTTVLPTLDCWQWEGDASCTELGTDADADGFAVLLTGTLTVPATGTWSFFLYSDDGSRLVLSNQTSTMTIDSDGLNGMTERFGSFPLLAGEYAIRLEWFDGAGTEAALLRLEWSGPYMGSDWAVVTSAALRPEWSIAGAIAAVQSIARAIAAVQSIAGAIAAVQPIAGAIAAVQPIAGAIAAVQSIAGAIAAVQSIAGAITAVQSIAGAIAAPSSPPLAASGLLARIYTDWQADVLPTNFSALTPAHTAVLLVPDCYFGFSVQNCTELGSLRNDNNIAMLMTGTLVVPAAGTWTFYLTSDDGSRLTLFNNTMTKNNTINYDNTHEMGDGERTETWQLQAGAHGIRLEWFQQTNVAGFRLEWRGPLLGSPRVVVPTSALQAVDLTFPPLPPSPPPSPSPPPKPSPSPPPATEFSTQGVDACATQENFSVCQGCDACADGACICISGQCRCQSAGDMSCSAAGQEYCGVCGVCDSGAQRTCKSVLPLSGQGTYANRLCFADAGCPVALPTCIAGGCNSLTMPALGYCTMLENASPPVGGRRLQGLRGTSVDPAYGRSLPRALPQRHRRLDSRQLSALLHAEYWAAQLAARSARQLTAADGPPPVAPVAPAPNNIAPAAPALLGTEDGGAVYVVTTTGLETNNSAAAAVVLPDALAQQLTALVDQLQSALTIGGSSASPSLTSLWNTLVWVTVALVACVAAHAGVRALLIWRRWRVPSFFMWPRPELILCYFVLPILAAQGAQFAVSDSPGEAAAGVIFGFLIPLSVCGVTVYLVIKHLALVLPTRRRAYYVAEGPSHKAAAAPSHQQPGNEGEGLQPAPSGTLDASEADGGPHPAALAGTSGSAAGKLARSSPGAASDASSAASSGLGASLLRRPSQQRTARQPPEQQQPDAPQQPPALRHSVPLRTRLRRWCMRYFVTPVFGYVPGMQGEWVSPDGYEPCYVGRYGVLFETSRGPDATYSPGTFEWDPATGRYDRGSLVTATHTHAQQAHETAKTLGVSVQMLKLVLFAQLAATLGEREGSSALLQVIPLLSLTLLYWLYVRLFVPMNVVEDIIAEGISCAADVATFVCCILVAVLPPTSVDELNRIGIAMLAFQLTGMACTLLPGCVPSIVRLVRWITSKFHGPLPEDQLADAVWAVMEKDPHILSRKFADRWLLKVHGRGLNQRALHINEQKQTLLPFEVNFRPVLDRTRTIAFGNRKAAAEAAEAAVAAAGAGAGTARRLVPALSTKLRARVTCNDPLGRNQS</sequence>
<dbReference type="OrthoDB" id="515831at2759"/>
<keyword evidence="2" id="KW-1133">Transmembrane helix</keyword>
<feature type="region of interest" description="Disordered" evidence="1">
    <location>
        <begin position="325"/>
        <end position="354"/>
    </location>
</feature>
<feature type="domain" description="PA14" evidence="4">
    <location>
        <begin position="1331"/>
        <end position="1490"/>
    </location>
</feature>
<gene>
    <name evidence="5" type="ORF">C2E20_4917</name>
</gene>
<dbReference type="Pfam" id="PF07691">
    <property type="entry name" value="PA14"/>
    <property type="match status" value="2"/>
</dbReference>
<dbReference type="PROSITE" id="PS51820">
    <property type="entry name" value="PA14"/>
    <property type="match status" value="2"/>
</dbReference>
<dbReference type="PANTHER" id="PTHR48125">
    <property type="entry name" value="LP07818P1"/>
    <property type="match status" value="1"/>
</dbReference>
<dbReference type="SMART" id="SM00758">
    <property type="entry name" value="PA14"/>
    <property type="match status" value="2"/>
</dbReference>
<feature type="transmembrane region" description="Helical" evidence="2">
    <location>
        <begin position="2134"/>
        <end position="2153"/>
    </location>
</feature>
<dbReference type="STRING" id="554055.A0A2P6VCF4"/>
<name>A0A2P6VCF4_9CHLO</name>
<feature type="transmembrane region" description="Helical" evidence="2">
    <location>
        <begin position="2165"/>
        <end position="2187"/>
    </location>
</feature>
<dbReference type="InterPro" id="IPR011658">
    <property type="entry name" value="PA14_dom"/>
</dbReference>
<evidence type="ECO:0000256" key="3">
    <source>
        <dbReference type="SAM" id="SignalP"/>
    </source>
</evidence>
<feature type="transmembrane region" description="Helical" evidence="2">
    <location>
        <begin position="1863"/>
        <end position="1886"/>
    </location>
</feature>
<feature type="transmembrane region" description="Helical" evidence="2">
    <location>
        <begin position="1798"/>
        <end position="1819"/>
    </location>
</feature>
<keyword evidence="2" id="KW-0812">Transmembrane</keyword>
<feature type="compositionally biased region" description="Low complexity" evidence="1">
    <location>
        <begin position="1946"/>
        <end position="1986"/>
    </location>
</feature>
<feature type="region of interest" description="Disordered" evidence="1">
    <location>
        <begin position="1497"/>
        <end position="1526"/>
    </location>
</feature>
<feature type="chain" id="PRO_5015176742" evidence="3">
    <location>
        <begin position="19"/>
        <end position="2358"/>
    </location>
</feature>
<protein>
    <submittedName>
        <fullName evidence="5">T9SS C-terminal target domain-containing</fullName>
    </submittedName>
</protein>
<dbReference type="SUPFAM" id="SSF63829">
    <property type="entry name" value="Calcium-dependent phosphotriesterase"/>
    <property type="match status" value="1"/>
</dbReference>